<dbReference type="Pfam" id="PF00534">
    <property type="entry name" value="Glycos_transf_1"/>
    <property type="match status" value="1"/>
</dbReference>
<evidence type="ECO:0000259" key="3">
    <source>
        <dbReference type="Pfam" id="PF13439"/>
    </source>
</evidence>
<dbReference type="RefSeq" id="WP_229465996.1">
    <property type="nucleotide sequence ID" value="NZ_BMWW01000012.1"/>
</dbReference>
<dbReference type="Gene3D" id="3.40.50.2000">
    <property type="entry name" value="Glycogen Phosphorylase B"/>
    <property type="match status" value="2"/>
</dbReference>
<dbReference type="Pfam" id="PF00535">
    <property type="entry name" value="Glycos_transf_2"/>
    <property type="match status" value="1"/>
</dbReference>
<accession>A0AA87YCU9</accession>
<dbReference type="PANTHER" id="PTHR45947">
    <property type="entry name" value="SULFOQUINOVOSYL TRANSFERASE SQD2"/>
    <property type="match status" value="1"/>
</dbReference>
<dbReference type="AlphaFoldDB" id="A0AA87YCU9"/>
<reference evidence="4" key="2">
    <citation type="submission" date="2022-12" db="EMBL/GenBank/DDBJ databases">
        <authorList>
            <person name="Sun Q."/>
            <person name="Kim S."/>
        </authorList>
    </citation>
    <scope>NUCLEOTIDE SEQUENCE</scope>
    <source>
        <strain evidence="4">KCTC 12344</strain>
    </source>
</reference>
<name>A0AA87YCU9_9BURK</name>
<feature type="domain" description="Glycosyltransferase subfamily 4-like N-terminal" evidence="3">
    <location>
        <begin position="323"/>
        <end position="496"/>
    </location>
</feature>
<evidence type="ECO:0000313" key="4">
    <source>
        <dbReference type="EMBL" id="GGZ08865.1"/>
    </source>
</evidence>
<feature type="domain" description="Glycosyltransferase 2-like" evidence="2">
    <location>
        <begin position="3"/>
        <end position="173"/>
    </location>
</feature>
<dbReference type="InterPro" id="IPR028098">
    <property type="entry name" value="Glyco_trans_4-like_N"/>
</dbReference>
<dbReference type="Gene3D" id="3.90.550.10">
    <property type="entry name" value="Spore Coat Polysaccharide Biosynthesis Protein SpsA, Chain A"/>
    <property type="match status" value="1"/>
</dbReference>
<sequence>MLTVLMATRNGARTLPRVLEGYCALLAPPGGYRLIVVDNGSTDATRSIVESFADRLPLTYLLEPRPGKNVALNTALGVALQAPHSDLLVFTDDDATPVPHWLTTLAQTAAARPDYALFGGAIVPDWEAPPADWVTRLVPLGLTFGITSPDLPEGPIFAGLIWGANMAVRRRVFDTGYRFDETVGPNGGAYAMGSETQLTRMLADHGEKAWFCPGALVAHFIRAHQLTETSVVQRAWRFGRGKFRQDRRGPFPYLFGVPRWMFSRYAVEMLRWVRATLRRDADARFLSRWEMAYLRGYLHEAWRGGPGPATRRVLITSFSGALGGMELRMAQEARILNAAGCPATLAPSDFPGGAPWRQALRQEGLDAKPLDLPPLFEQWRWRHLNRWRASLTGTARMRRHAPDLVHVAFCWTTYGLSALYVAQRCKLPTIISVHNAFPQHQLSAWHLPIARQAFSSVKGVYAVSASALQHFLAIYRDLIPADARLAVIPNSVDTERFRPSAARRATARSGWGIPASGLVLGCVARLAEQKQPAALVALFAALQAQLPQLYLVLIGTGPLEQDLRADVRRRGLEHRVILAGFQERVEELIPGLDLHILMSRNEGFGIATIEAMACGVPAVGTDVPGTADVLAGAPGGLLIPADDEPQAVAAVAALLRDPERRAAMGQAGRADVIERFGEARVAELVRAFYRGIV</sequence>
<proteinExistence type="predicted"/>
<evidence type="ECO:0000259" key="1">
    <source>
        <dbReference type="Pfam" id="PF00534"/>
    </source>
</evidence>
<feature type="domain" description="Glycosyl transferase family 1" evidence="1">
    <location>
        <begin position="507"/>
        <end position="670"/>
    </location>
</feature>
<evidence type="ECO:0000313" key="5">
    <source>
        <dbReference type="Proteomes" id="UP000619512"/>
    </source>
</evidence>
<dbReference type="CDD" id="cd03801">
    <property type="entry name" value="GT4_PimA-like"/>
    <property type="match status" value="1"/>
</dbReference>
<dbReference type="GO" id="GO:0016757">
    <property type="term" value="F:glycosyltransferase activity"/>
    <property type="evidence" value="ECO:0007669"/>
    <property type="project" value="InterPro"/>
</dbReference>
<dbReference type="EMBL" id="BMWW01000012">
    <property type="protein sequence ID" value="GGZ08865.1"/>
    <property type="molecule type" value="Genomic_DNA"/>
</dbReference>
<organism evidence="4 5">
    <name type="scientific">Pseudoduganella plicata</name>
    <dbReference type="NCBI Taxonomy" id="321984"/>
    <lineage>
        <taxon>Bacteria</taxon>
        <taxon>Pseudomonadati</taxon>
        <taxon>Pseudomonadota</taxon>
        <taxon>Betaproteobacteria</taxon>
        <taxon>Burkholderiales</taxon>
        <taxon>Oxalobacteraceae</taxon>
        <taxon>Telluria group</taxon>
        <taxon>Pseudoduganella</taxon>
    </lineage>
</organism>
<dbReference type="Pfam" id="PF13439">
    <property type="entry name" value="Glyco_transf_4"/>
    <property type="match status" value="1"/>
</dbReference>
<reference evidence="4" key="1">
    <citation type="journal article" date="2014" name="Int. J. Syst. Evol. Microbiol.">
        <title>Complete genome sequence of Corynebacterium casei LMG S-19264T (=DSM 44701T), isolated from a smear-ripened cheese.</title>
        <authorList>
            <consortium name="US DOE Joint Genome Institute (JGI-PGF)"/>
            <person name="Walter F."/>
            <person name="Albersmeier A."/>
            <person name="Kalinowski J."/>
            <person name="Ruckert C."/>
        </authorList>
    </citation>
    <scope>NUCLEOTIDE SEQUENCE</scope>
    <source>
        <strain evidence="4">KCTC 12344</strain>
    </source>
</reference>
<dbReference type="SUPFAM" id="SSF53756">
    <property type="entry name" value="UDP-Glycosyltransferase/glycogen phosphorylase"/>
    <property type="match status" value="1"/>
</dbReference>
<dbReference type="CDD" id="cd00761">
    <property type="entry name" value="Glyco_tranf_GTA_type"/>
    <property type="match status" value="1"/>
</dbReference>
<comment type="caution">
    <text evidence="4">The sequence shown here is derived from an EMBL/GenBank/DDBJ whole genome shotgun (WGS) entry which is preliminary data.</text>
</comment>
<dbReference type="Proteomes" id="UP000619512">
    <property type="component" value="Unassembled WGS sequence"/>
</dbReference>
<dbReference type="PANTHER" id="PTHR45947:SF3">
    <property type="entry name" value="SULFOQUINOVOSYL TRANSFERASE SQD2"/>
    <property type="match status" value="1"/>
</dbReference>
<dbReference type="InterPro" id="IPR029044">
    <property type="entry name" value="Nucleotide-diphossugar_trans"/>
</dbReference>
<evidence type="ECO:0008006" key="6">
    <source>
        <dbReference type="Google" id="ProtNLM"/>
    </source>
</evidence>
<gene>
    <name evidence="4" type="ORF">GCM10007388_47940</name>
</gene>
<dbReference type="InterPro" id="IPR001173">
    <property type="entry name" value="Glyco_trans_2-like"/>
</dbReference>
<dbReference type="InterPro" id="IPR001296">
    <property type="entry name" value="Glyco_trans_1"/>
</dbReference>
<evidence type="ECO:0000259" key="2">
    <source>
        <dbReference type="Pfam" id="PF00535"/>
    </source>
</evidence>
<dbReference type="SUPFAM" id="SSF53448">
    <property type="entry name" value="Nucleotide-diphospho-sugar transferases"/>
    <property type="match status" value="1"/>
</dbReference>
<protein>
    <recommendedName>
        <fullName evidence="6">Glycosyltransferase</fullName>
    </recommendedName>
</protein>
<dbReference type="InterPro" id="IPR050194">
    <property type="entry name" value="Glycosyltransferase_grp1"/>
</dbReference>